<sequence>MAGSLGWMGWASVQCSHECLRSPCQVREPLRVHEVCHLNPVTRFVAHLAIISLCSPWTRTPLWGYFTLTRSEGVMQRAE</sequence>
<name>A0A1B7MXT5_9AGAM</name>
<protein>
    <submittedName>
        <fullName evidence="1">Uncharacterized protein</fullName>
    </submittedName>
</protein>
<dbReference type="EMBL" id="KV448353">
    <property type="protein sequence ID" value="OAX37414.1"/>
    <property type="molecule type" value="Genomic_DNA"/>
</dbReference>
<gene>
    <name evidence="1" type="ORF">K503DRAFT_236418</name>
</gene>
<dbReference type="AlphaFoldDB" id="A0A1B7MXT5"/>
<dbReference type="Proteomes" id="UP000092154">
    <property type="component" value="Unassembled WGS sequence"/>
</dbReference>
<keyword evidence="2" id="KW-1185">Reference proteome</keyword>
<accession>A0A1B7MXT5</accession>
<evidence type="ECO:0000313" key="2">
    <source>
        <dbReference type="Proteomes" id="UP000092154"/>
    </source>
</evidence>
<evidence type="ECO:0000313" key="1">
    <source>
        <dbReference type="EMBL" id="OAX37414.1"/>
    </source>
</evidence>
<proteinExistence type="predicted"/>
<organism evidence="1 2">
    <name type="scientific">Rhizopogon vinicolor AM-OR11-026</name>
    <dbReference type="NCBI Taxonomy" id="1314800"/>
    <lineage>
        <taxon>Eukaryota</taxon>
        <taxon>Fungi</taxon>
        <taxon>Dikarya</taxon>
        <taxon>Basidiomycota</taxon>
        <taxon>Agaricomycotina</taxon>
        <taxon>Agaricomycetes</taxon>
        <taxon>Agaricomycetidae</taxon>
        <taxon>Boletales</taxon>
        <taxon>Suillineae</taxon>
        <taxon>Rhizopogonaceae</taxon>
        <taxon>Rhizopogon</taxon>
    </lineage>
</organism>
<reference evidence="1 2" key="1">
    <citation type="submission" date="2016-06" db="EMBL/GenBank/DDBJ databases">
        <title>Comparative genomics of the ectomycorrhizal sister species Rhizopogon vinicolor and Rhizopogon vesiculosus (Basidiomycota: Boletales) reveals a divergence of the mating type B locus.</title>
        <authorList>
            <consortium name="DOE Joint Genome Institute"/>
            <person name="Mujic A.B."/>
            <person name="Kuo A."/>
            <person name="Tritt A."/>
            <person name="Lipzen A."/>
            <person name="Chen C."/>
            <person name="Johnson J."/>
            <person name="Sharma A."/>
            <person name="Barry K."/>
            <person name="Grigoriev I.V."/>
            <person name="Spatafora J.W."/>
        </authorList>
    </citation>
    <scope>NUCLEOTIDE SEQUENCE [LARGE SCALE GENOMIC DNA]</scope>
    <source>
        <strain evidence="1 2">AM-OR11-026</strain>
    </source>
</reference>
<dbReference type="InParanoid" id="A0A1B7MXT5"/>